<protein>
    <submittedName>
        <fullName evidence="2">26981_t:CDS:1</fullName>
    </submittedName>
</protein>
<keyword evidence="3" id="KW-1185">Reference proteome</keyword>
<organism evidence="2 3">
    <name type="scientific">Dentiscutata erythropus</name>
    <dbReference type="NCBI Taxonomy" id="1348616"/>
    <lineage>
        <taxon>Eukaryota</taxon>
        <taxon>Fungi</taxon>
        <taxon>Fungi incertae sedis</taxon>
        <taxon>Mucoromycota</taxon>
        <taxon>Glomeromycotina</taxon>
        <taxon>Glomeromycetes</taxon>
        <taxon>Diversisporales</taxon>
        <taxon>Gigasporaceae</taxon>
        <taxon>Dentiscutata</taxon>
    </lineage>
</organism>
<dbReference type="AlphaFoldDB" id="A0A9N9H0M4"/>
<dbReference type="EMBL" id="CAJVPY010005722">
    <property type="protein sequence ID" value="CAG8649009.1"/>
    <property type="molecule type" value="Genomic_DNA"/>
</dbReference>
<sequence length="193" mass="22541">KYEGGSYTSNRLYKENSIARPTNQKKEKEREESVESNITETKRKREDLSLLDDEEGKPKVNRSFRHRIIGNTIKLAEHNSQSKIDALRKEWVLLKAENKTLIGKIAKKKRKKTILVEHWEHIEDPQKITVKLVKYKDCKFGSLKLSGDEISCKRRLKKNKMQEIPSKIVRKISTQNQIWKLVTPLSSIVDTSQ</sequence>
<proteinExistence type="predicted"/>
<gene>
    <name evidence="2" type="ORF">DERYTH_LOCUS10080</name>
</gene>
<feature type="region of interest" description="Disordered" evidence="1">
    <location>
        <begin position="1"/>
        <end position="52"/>
    </location>
</feature>
<feature type="compositionally biased region" description="Basic and acidic residues" evidence="1">
    <location>
        <begin position="24"/>
        <end position="33"/>
    </location>
</feature>
<name>A0A9N9H0M4_9GLOM</name>
<reference evidence="2" key="1">
    <citation type="submission" date="2021-06" db="EMBL/GenBank/DDBJ databases">
        <authorList>
            <person name="Kallberg Y."/>
            <person name="Tangrot J."/>
            <person name="Rosling A."/>
        </authorList>
    </citation>
    <scope>NUCLEOTIDE SEQUENCE</scope>
    <source>
        <strain evidence="2">MA453B</strain>
    </source>
</reference>
<evidence type="ECO:0000313" key="3">
    <source>
        <dbReference type="Proteomes" id="UP000789405"/>
    </source>
</evidence>
<dbReference type="Proteomes" id="UP000789405">
    <property type="component" value="Unassembled WGS sequence"/>
</dbReference>
<feature type="compositionally biased region" description="Polar residues" evidence="1">
    <location>
        <begin position="1"/>
        <end position="11"/>
    </location>
</feature>
<comment type="caution">
    <text evidence="2">The sequence shown here is derived from an EMBL/GenBank/DDBJ whole genome shotgun (WGS) entry which is preliminary data.</text>
</comment>
<feature type="non-terminal residue" evidence="2">
    <location>
        <position position="1"/>
    </location>
</feature>
<evidence type="ECO:0000256" key="1">
    <source>
        <dbReference type="SAM" id="MobiDB-lite"/>
    </source>
</evidence>
<evidence type="ECO:0000313" key="2">
    <source>
        <dbReference type="EMBL" id="CAG8649009.1"/>
    </source>
</evidence>
<accession>A0A9N9H0M4</accession>